<reference evidence="7" key="1">
    <citation type="submission" date="2016-10" db="EMBL/GenBank/DDBJ databases">
        <authorList>
            <person name="Varghese N."/>
            <person name="Submissions S."/>
        </authorList>
    </citation>
    <scope>NUCLEOTIDE SEQUENCE [LARGE SCALE GENOMIC DNA]</scope>
    <source>
        <strain evidence="7">DSM 45843</strain>
    </source>
</reference>
<dbReference type="Gene3D" id="1.10.10.60">
    <property type="entry name" value="Homeodomain-like"/>
    <property type="match status" value="1"/>
</dbReference>
<dbReference type="SUPFAM" id="SSF48498">
    <property type="entry name" value="Tetracyclin repressor-like, C-terminal domain"/>
    <property type="match status" value="1"/>
</dbReference>
<dbReference type="PROSITE" id="PS50977">
    <property type="entry name" value="HTH_TETR_2"/>
    <property type="match status" value="1"/>
</dbReference>
<evidence type="ECO:0000313" key="7">
    <source>
        <dbReference type="Proteomes" id="UP000199088"/>
    </source>
</evidence>
<dbReference type="InterPro" id="IPR023772">
    <property type="entry name" value="DNA-bd_HTH_TetR-type_CS"/>
</dbReference>
<dbReference type="InterPro" id="IPR009057">
    <property type="entry name" value="Homeodomain-like_sf"/>
</dbReference>
<dbReference type="AlphaFoldDB" id="A0A1H0K982"/>
<dbReference type="PROSITE" id="PS01081">
    <property type="entry name" value="HTH_TETR_1"/>
    <property type="match status" value="1"/>
</dbReference>
<accession>A0A1H0K982</accession>
<dbReference type="InterPro" id="IPR011075">
    <property type="entry name" value="TetR_C"/>
</dbReference>
<feature type="DNA-binding region" description="H-T-H motif" evidence="4">
    <location>
        <begin position="64"/>
        <end position="83"/>
    </location>
</feature>
<keyword evidence="1" id="KW-0805">Transcription regulation</keyword>
<dbReference type="GO" id="GO:0000976">
    <property type="term" value="F:transcription cis-regulatory region binding"/>
    <property type="evidence" value="ECO:0007669"/>
    <property type="project" value="TreeGrafter"/>
</dbReference>
<name>A0A1H0K982_9ACTN</name>
<dbReference type="Pfam" id="PF00440">
    <property type="entry name" value="TetR_N"/>
    <property type="match status" value="1"/>
</dbReference>
<evidence type="ECO:0000256" key="1">
    <source>
        <dbReference type="ARBA" id="ARBA00023015"/>
    </source>
</evidence>
<protein>
    <submittedName>
        <fullName evidence="6">Transcriptional regulator, TetR family</fullName>
    </submittedName>
</protein>
<evidence type="ECO:0000256" key="4">
    <source>
        <dbReference type="PROSITE-ProRule" id="PRU00335"/>
    </source>
</evidence>
<organism evidence="6 7">
    <name type="scientific">Klenkia soli</name>
    <dbReference type="NCBI Taxonomy" id="1052260"/>
    <lineage>
        <taxon>Bacteria</taxon>
        <taxon>Bacillati</taxon>
        <taxon>Actinomycetota</taxon>
        <taxon>Actinomycetes</taxon>
        <taxon>Geodermatophilales</taxon>
        <taxon>Geodermatophilaceae</taxon>
        <taxon>Klenkia</taxon>
    </lineage>
</organism>
<keyword evidence="2 4" id="KW-0238">DNA-binding</keyword>
<evidence type="ECO:0000256" key="2">
    <source>
        <dbReference type="ARBA" id="ARBA00023125"/>
    </source>
</evidence>
<gene>
    <name evidence="6" type="ORF">SAMN05660199_02072</name>
</gene>
<keyword evidence="3" id="KW-0804">Transcription</keyword>
<feature type="domain" description="HTH tetR-type" evidence="5">
    <location>
        <begin position="41"/>
        <end position="101"/>
    </location>
</feature>
<dbReference type="InterPro" id="IPR036271">
    <property type="entry name" value="Tet_transcr_reg_TetR-rel_C_sf"/>
</dbReference>
<dbReference type="EMBL" id="FNIR01000006">
    <property type="protein sequence ID" value="SDO52515.1"/>
    <property type="molecule type" value="Genomic_DNA"/>
</dbReference>
<evidence type="ECO:0000256" key="3">
    <source>
        <dbReference type="ARBA" id="ARBA00023163"/>
    </source>
</evidence>
<dbReference type="PANTHER" id="PTHR30055">
    <property type="entry name" value="HTH-TYPE TRANSCRIPTIONAL REGULATOR RUTR"/>
    <property type="match status" value="1"/>
</dbReference>
<dbReference type="InterPro" id="IPR001647">
    <property type="entry name" value="HTH_TetR"/>
</dbReference>
<dbReference type="SUPFAM" id="SSF46689">
    <property type="entry name" value="Homeodomain-like"/>
    <property type="match status" value="1"/>
</dbReference>
<dbReference type="GO" id="GO:0003700">
    <property type="term" value="F:DNA-binding transcription factor activity"/>
    <property type="evidence" value="ECO:0007669"/>
    <property type="project" value="TreeGrafter"/>
</dbReference>
<dbReference type="Pfam" id="PF16859">
    <property type="entry name" value="TetR_C_11"/>
    <property type="match status" value="1"/>
</dbReference>
<proteinExistence type="predicted"/>
<sequence length="226" mass="24143">MAFLGHNLLVPNRQQSKVVVMATSTLETDGRPNRGGRPRDPSRDGVIRAAILRLLAEVGYNALTMDAVAAEAGVGKATIYRRWRTKSDLVVDTIAEMNREETPTPDTGALDEDLRVLLRSLVAAINGPTGAASHSLLSTLPHQPALAEAFRQGPLAQWRTALATVWEQAEARGEVGPGTAHSAVAQAASGLVVQRWLLTGEALDDEYVESVLQTVVLPLARAAART</sequence>
<dbReference type="InterPro" id="IPR050109">
    <property type="entry name" value="HTH-type_TetR-like_transc_reg"/>
</dbReference>
<dbReference type="PANTHER" id="PTHR30055:SF148">
    <property type="entry name" value="TETR-FAMILY TRANSCRIPTIONAL REGULATOR"/>
    <property type="match status" value="1"/>
</dbReference>
<keyword evidence="7" id="KW-1185">Reference proteome</keyword>
<dbReference type="Proteomes" id="UP000199088">
    <property type="component" value="Unassembled WGS sequence"/>
</dbReference>
<dbReference type="PRINTS" id="PR00455">
    <property type="entry name" value="HTHTETR"/>
</dbReference>
<dbReference type="Gene3D" id="1.10.357.10">
    <property type="entry name" value="Tetracycline Repressor, domain 2"/>
    <property type="match status" value="1"/>
</dbReference>
<evidence type="ECO:0000259" key="5">
    <source>
        <dbReference type="PROSITE" id="PS50977"/>
    </source>
</evidence>
<evidence type="ECO:0000313" key="6">
    <source>
        <dbReference type="EMBL" id="SDO52515.1"/>
    </source>
</evidence>